<reference evidence="4 5" key="1">
    <citation type="journal article" date="2023" name="G3 (Bethesda)">
        <title>A chromosome-length genome assembly and annotation of blackberry (Rubus argutus, cv. 'Hillquist').</title>
        <authorList>
            <person name="Bruna T."/>
            <person name="Aryal R."/>
            <person name="Dudchenko O."/>
            <person name="Sargent D.J."/>
            <person name="Mead D."/>
            <person name="Buti M."/>
            <person name="Cavallini A."/>
            <person name="Hytonen T."/>
            <person name="Andres J."/>
            <person name="Pham M."/>
            <person name="Weisz D."/>
            <person name="Mascagni F."/>
            <person name="Usai G."/>
            <person name="Natali L."/>
            <person name="Bassil N."/>
            <person name="Fernandez G.E."/>
            <person name="Lomsadze A."/>
            <person name="Armour M."/>
            <person name="Olukolu B."/>
            <person name="Poorten T."/>
            <person name="Britton C."/>
            <person name="Davik J."/>
            <person name="Ashrafi H."/>
            <person name="Aiden E.L."/>
            <person name="Borodovsky M."/>
            <person name="Worthington M."/>
        </authorList>
    </citation>
    <scope>NUCLEOTIDE SEQUENCE [LARGE SCALE GENOMIC DNA]</scope>
    <source>
        <strain evidence="4">PI 553951</strain>
    </source>
</reference>
<feature type="region of interest" description="Disordered" evidence="3">
    <location>
        <begin position="98"/>
        <end position="119"/>
    </location>
</feature>
<dbReference type="GO" id="GO:0005634">
    <property type="term" value="C:nucleus"/>
    <property type="evidence" value="ECO:0007669"/>
    <property type="project" value="TreeGrafter"/>
</dbReference>
<evidence type="ECO:0000313" key="5">
    <source>
        <dbReference type="Proteomes" id="UP001457282"/>
    </source>
</evidence>
<dbReference type="EMBL" id="JBEDUW010000006">
    <property type="protein sequence ID" value="KAK9920675.1"/>
    <property type="molecule type" value="Genomic_DNA"/>
</dbReference>
<proteinExistence type="predicted"/>
<dbReference type="AlphaFoldDB" id="A0AAW1W6Z8"/>
<evidence type="ECO:0000256" key="2">
    <source>
        <dbReference type="ARBA" id="ARBA00023306"/>
    </source>
</evidence>
<gene>
    <name evidence="4" type="ORF">M0R45_029223</name>
</gene>
<evidence type="ECO:0008006" key="6">
    <source>
        <dbReference type="Google" id="ProtNLM"/>
    </source>
</evidence>
<dbReference type="PANTHER" id="PTHR33142:SF66">
    <property type="entry name" value="CYCLIN-DEPENDENT PROTEIN KINASE INHIBITOR SMR3"/>
    <property type="match status" value="1"/>
</dbReference>
<name>A0AAW1W6Z8_RUBAR</name>
<comment type="caution">
    <text evidence="4">The sequence shown here is derived from an EMBL/GenBank/DDBJ whole genome shotgun (WGS) entry which is preliminary data.</text>
</comment>
<protein>
    <recommendedName>
        <fullName evidence="6">Cyclin-dependent protein kinase inhibitor SMR3-like</fullName>
    </recommendedName>
</protein>
<feature type="compositionally biased region" description="Basic and acidic residues" evidence="3">
    <location>
        <begin position="21"/>
        <end position="51"/>
    </location>
</feature>
<evidence type="ECO:0000313" key="4">
    <source>
        <dbReference type="EMBL" id="KAK9920675.1"/>
    </source>
</evidence>
<dbReference type="PANTHER" id="PTHR33142">
    <property type="entry name" value="CYCLIN-DEPENDENT PROTEIN KINASE INHIBITOR SMR13"/>
    <property type="match status" value="1"/>
</dbReference>
<keyword evidence="5" id="KW-1185">Reference proteome</keyword>
<organism evidence="4 5">
    <name type="scientific">Rubus argutus</name>
    <name type="common">Southern blackberry</name>
    <dbReference type="NCBI Taxonomy" id="59490"/>
    <lineage>
        <taxon>Eukaryota</taxon>
        <taxon>Viridiplantae</taxon>
        <taxon>Streptophyta</taxon>
        <taxon>Embryophyta</taxon>
        <taxon>Tracheophyta</taxon>
        <taxon>Spermatophyta</taxon>
        <taxon>Magnoliopsida</taxon>
        <taxon>eudicotyledons</taxon>
        <taxon>Gunneridae</taxon>
        <taxon>Pentapetalae</taxon>
        <taxon>rosids</taxon>
        <taxon>fabids</taxon>
        <taxon>Rosales</taxon>
        <taxon>Rosaceae</taxon>
        <taxon>Rosoideae</taxon>
        <taxon>Rosoideae incertae sedis</taxon>
        <taxon>Rubus</taxon>
    </lineage>
</organism>
<dbReference type="Proteomes" id="UP001457282">
    <property type="component" value="Unassembled WGS sequence"/>
</dbReference>
<feature type="compositionally biased region" description="Basic residues" evidence="3">
    <location>
        <begin position="106"/>
        <end position="119"/>
    </location>
</feature>
<dbReference type="GO" id="GO:0032875">
    <property type="term" value="P:regulation of DNA endoreduplication"/>
    <property type="evidence" value="ECO:0007669"/>
    <property type="project" value="InterPro"/>
</dbReference>
<evidence type="ECO:0000256" key="3">
    <source>
        <dbReference type="SAM" id="MobiDB-lite"/>
    </source>
</evidence>
<dbReference type="GO" id="GO:0004860">
    <property type="term" value="F:protein kinase inhibitor activity"/>
    <property type="evidence" value="ECO:0007669"/>
    <property type="project" value="UniProtKB-KW"/>
</dbReference>
<feature type="region of interest" description="Disordered" evidence="3">
    <location>
        <begin position="1"/>
        <end position="66"/>
    </location>
</feature>
<evidence type="ECO:0000256" key="1">
    <source>
        <dbReference type="ARBA" id="ARBA00023013"/>
    </source>
</evidence>
<sequence length="154" mass="17015">MDSEQPDPKMSNSDPDCLLPEDDKIKFEISKTPMLEDHAKKEEGPSSKECETSPSSSMTEELGNKVSNDVVVDEQNDGFKTPTALDHKIPVITQCPAAPRKSGIPLRKRKALKSPSASRKRIQINVSEEEFQALFSPPHDFRGKIKKVSPDGAI</sequence>
<dbReference type="InterPro" id="IPR040389">
    <property type="entry name" value="SMR"/>
</dbReference>
<keyword evidence="2" id="KW-0131">Cell cycle</keyword>
<keyword evidence="1" id="KW-0649">Protein kinase inhibitor</keyword>
<accession>A0AAW1W6Z8</accession>